<organism evidence="2 3">
    <name type="scientific">Candidatus Mediterraneibacter faecavium</name>
    <dbReference type="NCBI Taxonomy" id="2838668"/>
    <lineage>
        <taxon>Bacteria</taxon>
        <taxon>Bacillati</taxon>
        <taxon>Bacillota</taxon>
        <taxon>Clostridia</taxon>
        <taxon>Lachnospirales</taxon>
        <taxon>Lachnospiraceae</taxon>
        <taxon>Mediterraneibacter</taxon>
    </lineage>
</organism>
<evidence type="ECO:0000259" key="1">
    <source>
        <dbReference type="Pfam" id="PF14393"/>
    </source>
</evidence>
<gene>
    <name evidence="2" type="ORF">H9697_07885</name>
</gene>
<dbReference type="Pfam" id="PF14393">
    <property type="entry name" value="DUF4422"/>
    <property type="match status" value="1"/>
</dbReference>
<accession>A0A9D2TN45</accession>
<comment type="caution">
    <text evidence="2">The sequence shown here is derived from an EMBL/GenBank/DDBJ whole genome shotgun (WGS) entry which is preliminary data.</text>
</comment>
<dbReference type="InterPro" id="IPR025536">
    <property type="entry name" value="DUF4422"/>
</dbReference>
<sequence length="256" mass="30551">MMDIKIIVATHKSAQQLPDAPIYFPIHVGAENKPSLGYAGDNTGDNISIKNPFYCELTGVYWAWKNLDCDVLGLVHYRRYFGVKNKDFFTGILDKEKIEKILSKYDMILAKPRNYFIENIKTHFYNHLKVFTKIDYIRFLEQTILQVCPEYYDDYEKCLNRTKAHMCNMFIMRKKDFDKYCTWLFCILETMETNHKKYTSEEQMPRIYGFIGELLLDVYVGHNHIKYYEQNVIEIGTQHLWIKAFNFCKRKFLGVR</sequence>
<proteinExistence type="predicted"/>
<evidence type="ECO:0000313" key="3">
    <source>
        <dbReference type="Proteomes" id="UP000823902"/>
    </source>
</evidence>
<dbReference type="Proteomes" id="UP000823902">
    <property type="component" value="Unassembled WGS sequence"/>
</dbReference>
<reference evidence="2" key="1">
    <citation type="journal article" date="2021" name="PeerJ">
        <title>Extensive microbial diversity within the chicken gut microbiome revealed by metagenomics and culture.</title>
        <authorList>
            <person name="Gilroy R."/>
            <person name="Ravi A."/>
            <person name="Getino M."/>
            <person name="Pursley I."/>
            <person name="Horton D.L."/>
            <person name="Alikhan N.F."/>
            <person name="Baker D."/>
            <person name="Gharbi K."/>
            <person name="Hall N."/>
            <person name="Watson M."/>
            <person name="Adriaenssens E.M."/>
            <person name="Foster-Nyarko E."/>
            <person name="Jarju S."/>
            <person name="Secka A."/>
            <person name="Antonio M."/>
            <person name="Oren A."/>
            <person name="Chaudhuri R.R."/>
            <person name="La Ragione R."/>
            <person name="Hildebrand F."/>
            <person name="Pallen M.J."/>
        </authorList>
    </citation>
    <scope>NUCLEOTIDE SEQUENCE</scope>
    <source>
        <strain evidence="2">CHK196-7946</strain>
    </source>
</reference>
<feature type="domain" description="DUF4422" evidence="1">
    <location>
        <begin position="5"/>
        <end position="223"/>
    </location>
</feature>
<reference evidence="2" key="2">
    <citation type="submission" date="2021-04" db="EMBL/GenBank/DDBJ databases">
        <authorList>
            <person name="Gilroy R."/>
        </authorList>
    </citation>
    <scope>NUCLEOTIDE SEQUENCE</scope>
    <source>
        <strain evidence="2">CHK196-7946</strain>
    </source>
</reference>
<dbReference type="EMBL" id="DWVY01000042">
    <property type="protein sequence ID" value="HJC74848.1"/>
    <property type="molecule type" value="Genomic_DNA"/>
</dbReference>
<protein>
    <submittedName>
        <fullName evidence="2">DUF4422 domain-containing protein</fullName>
    </submittedName>
</protein>
<evidence type="ECO:0000313" key="2">
    <source>
        <dbReference type="EMBL" id="HJC74848.1"/>
    </source>
</evidence>
<name>A0A9D2TN45_9FIRM</name>
<dbReference type="AlphaFoldDB" id="A0A9D2TN45"/>